<gene>
    <name evidence="7" type="ORF">DYB30_006722</name>
</gene>
<dbReference type="AlphaFoldDB" id="A0A397CT86"/>
<dbReference type="PANTHER" id="PTHR11010">
    <property type="entry name" value="PROTEASE S28 PRO-X CARBOXYPEPTIDASE-RELATED"/>
    <property type="match status" value="1"/>
</dbReference>
<dbReference type="GO" id="GO:0006508">
    <property type="term" value="P:proteolysis"/>
    <property type="evidence" value="ECO:0007669"/>
    <property type="project" value="UniProtKB-KW"/>
</dbReference>
<dbReference type="PANTHER" id="PTHR11010:SF120">
    <property type="entry name" value="LYSOSOMAL PRO-X CARBOXYPEPTIDASE"/>
    <property type="match status" value="1"/>
</dbReference>
<reference evidence="7 8" key="1">
    <citation type="submission" date="2018-08" db="EMBL/GenBank/DDBJ databases">
        <title>Aphanomyces genome sequencing and annotation.</title>
        <authorList>
            <person name="Minardi D."/>
            <person name="Oidtmann B."/>
            <person name="Van Der Giezen M."/>
            <person name="Studholme D.J."/>
        </authorList>
    </citation>
    <scope>NUCLEOTIDE SEQUENCE [LARGE SCALE GENOMIC DNA]</scope>
    <source>
        <strain evidence="7 8">D2</strain>
    </source>
</reference>
<dbReference type="Gene3D" id="1.20.120.980">
    <property type="entry name" value="Serine carboxypeptidase S28, SKS domain"/>
    <property type="match status" value="1"/>
</dbReference>
<organism evidence="7 8">
    <name type="scientific">Aphanomyces astaci</name>
    <name type="common">Crayfish plague agent</name>
    <dbReference type="NCBI Taxonomy" id="112090"/>
    <lineage>
        <taxon>Eukaryota</taxon>
        <taxon>Sar</taxon>
        <taxon>Stramenopiles</taxon>
        <taxon>Oomycota</taxon>
        <taxon>Saprolegniomycetes</taxon>
        <taxon>Saprolegniales</taxon>
        <taxon>Verrucalvaceae</taxon>
        <taxon>Aphanomyces</taxon>
    </lineage>
</organism>
<keyword evidence="6" id="KW-0472">Membrane</keyword>
<evidence type="ECO:0000256" key="4">
    <source>
        <dbReference type="ARBA" id="ARBA00022801"/>
    </source>
</evidence>
<dbReference type="GO" id="GO:0008239">
    <property type="term" value="F:dipeptidyl-peptidase activity"/>
    <property type="evidence" value="ECO:0007669"/>
    <property type="project" value="TreeGrafter"/>
</dbReference>
<keyword evidence="3" id="KW-0732">Signal</keyword>
<evidence type="ECO:0000256" key="3">
    <source>
        <dbReference type="ARBA" id="ARBA00022729"/>
    </source>
</evidence>
<dbReference type="InterPro" id="IPR042269">
    <property type="entry name" value="Ser_carbopepase_S28_SKS"/>
</dbReference>
<dbReference type="GO" id="GO:0070008">
    <property type="term" value="F:serine-type exopeptidase activity"/>
    <property type="evidence" value="ECO:0007669"/>
    <property type="project" value="InterPro"/>
</dbReference>
<comment type="caution">
    <text evidence="7">The sequence shown here is derived from an EMBL/GenBank/DDBJ whole genome shotgun (WGS) entry which is preliminary data.</text>
</comment>
<evidence type="ECO:0000313" key="7">
    <source>
        <dbReference type="EMBL" id="RHY48450.1"/>
    </source>
</evidence>
<dbReference type="InterPro" id="IPR008758">
    <property type="entry name" value="Peptidase_S28"/>
</dbReference>
<accession>A0A397CT86</accession>
<keyword evidence="4" id="KW-0378">Hydrolase</keyword>
<protein>
    <recommendedName>
        <fullName evidence="9">Lysosomal Pro-X carboxypeptidase</fullName>
    </recommendedName>
</protein>
<evidence type="ECO:0000256" key="5">
    <source>
        <dbReference type="ARBA" id="ARBA00023180"/>
    </source>
</evidence>
<evidence type="ECO:0000256" key="6">
    <source>
        <dbReference type="SAM" id="Phobius"/>
    </source>
</evidence>
<proteinExistence type="inferred from homology"/>
<comment type="similarity">
    <text evidence="1">Belongs to the peptidase S28 family.</text>
</comment>
<evidence type="ECO:0000256" key="2">
    <source>
        <dbReference type="ARBA" id="ARBA00022670"/>
    </source>
</evidence>
<keyword evidence="2" id="KW-0645">Protease</keyword>
<sequence>MSARSSTADEDSRLPILEKYTEESKAAATRQSTWTKSLIVGGIVLLVAGIAYAFGSSTNAPDTSLYARDFTGDLRQNCTEAYITQPLNQFGATGATYDERYFVCAAEWTQGGPIFFYTGNEANVELYLNHTGIMWENAAEFGAMLVFAEHRYFGLSIPDDALKRMEYLSSEQALADYAVLLGEIKNAYNASSSAVVAFGGSYGGMLATWFRQKYPHVVDGTIAGSAPVLAFEGQSPAADTGSFSRIVTFDATPAAGAAANCVPNIKSVWGKIAAAARTAAGRDTLARAFGFCESFATESAALGLVDWIQGAFAFMAMGNYPYPSSYLMNGVSVMPAYPVRVACAHLADLHDDDDVALFHAVKLSVGVFYNTTFDKRCYTFGQPSNESQHDNDFWDYLSCSEMYMPMDQGGGANDFYMANVHNISASNASCLAEWNVPLRPTWAHTVYGGRAGLEATSNIVFTNGNYDPWSGTGVLTSVSESVVALHVDGGAHHLDFMFSHPLDTQSVKDVRNEQKKHMAKWIDQAATRRRQRAAVV</sequence>
<dbReference type="Proteomes" id="UP000266643">
    <property type="component" value="Unassembled WGS sequence"/>
</dbReference>
<dbReference type="InterPro" id="IPR029058">
    <property type="entry name" value="AB_hydrolase_fold"/>
</dbReference>
<dbReference type="EMBL" id="QUTD01007857">
    <property type="protein sequence ID" value="RHY48450.1"/>
    <property type="molecule type" value="Genomic_DNA"/>
</dbReference>
<keyword evidence="5" id="KW-0325">Glycoprotein</keyword>
<evidence type="ECO:0008006" key="9">
    <source>
        <dbReference type="Google" id="ProtNLM"/>
    </source>
</evidence>
<keyword evidence="6" id="KW-0812">Transmembrane</keyword>
<evidence type="ECO:0000256" key="1">
    <source>
        <dbReference type="ARBA" id="ARBA00011079"/>
    </source>
</evidence>
<dbReference type="VEuPathDB" id="FungiDB:H257_02021"/>
<evidence type="ECO:0000313" key="8">
    <source>
        <dbReference type="Proteomes" id="UP000266643"/>
    </source>
</evidence>
<dbReference type="Pfam" id="PF05577">
    <property type="entry name" value="Peptidase_S28"/>
    <property type="match status" value="1"/>
</dbReference>
<dbReference type="SUPFAM" id="SSF53474">
    <property type="entry name" value="alpha/beta-Hydrolases"/>
    <property type="match status" value="1"/>
</dbReference>
<feature type="transmembrane region" description="Helical" evidence="6">
    <location>
        <begin position="38"/>
        <end position="55"/>
    </location>
</feature>
<keyword evidence="6" id="KW-1133">Transmembrane helix</keyword>
<name>A0A397CT86_APHAT</name>
<dbReference type="Gene3D" id="3.40.50.1820">
    <property type="entry name" value="alpha/beta hydrolase"/>
    <property type="match status" value="1"/>
</dbReference>